<protein>
    <submittedName>
        <fullName evidence="2">Uncharacterized protein</fullName>
    </submittedName>
</protein>
<keyword evidence="1" id="KW-0812">Transmembrane</keyword>
<keyword evidence="1" id="KW-1133">Transmembrane helix</keyword>
<feature type="transmembrane region" description="Helical" evidence="1">
    <location>
        <begin position="100"/>
        <end position="125"/>
    </location>
</feature>
<feature type="transmembrane region" description="Helical" evidence="1">
    <location>
        <begin position="132"/>
        <end position="150"/>
    </location>
</feature>
<name>A0A380LLU8_9FIRM</name>
<keyword evidence="3" id="KW-1185">Reference proteome</keyword>
<evidence type="ECO:0000313" key="3">
    <source>
        <dbReference type="Proteomes" id="UP000255523"/>
    </source>
</evidence>
<organism evidence="2 3">
    <name type="scientific">Faecalicoccus pleomorphus</name>
    <dbReference type="NCBI Taxonomy" id="1323"/>
    <lineage>
        <taxon>Bacteria</taxon>
        <taxon>Bacillati</taxon>
        <taxon>Bacillota</taxon>
        <taxon>Erysipelotrichia</taxon>
        <taxon>Erysipelotrichales</taxon>
        <taxon>Erysipelotrichaceae</taxon>
        <taxon>Faecalicoccus</taxon>
    </lineage>
</organism>
<dbReference type="AlphaFoldDB" id="A0A380LLU8"/>
<accession>A0A380LLU8</accession>
<keyword evidence="1" id="KW-0472">Membrane</keyword>
<proteinExistence type="predicted"/>
<gene>
    <name evidence="2" type="ORF">NCTC11087_01686</name>
</gene>
<evidence type="ECO:0000313" key="2">
    <source>
        <dbReference type="EMBL" id="SUO04759.1"/>
    </source>
</evidence>
<dbReference type="Proteomes" id="UP000255523">
    <property type="component" value="Unassembled WGS sequence"/>
</dbReference>
<evidence type="ECO:0000256" key="1">
    <source>
        <dbReference type="SAM" id="Phobius"/>
    </source>
</evidence>
<reference evidence="2 3" key="1">
    <citation type="submission" date="2018-06" db="EMBL/GenBank/DDBJ databases">
        <authorList>
            <consortium name="Pathogen Informatics"/>
            <person name="Doyle S."/>
        </authorList>
    </citation>
    <scope>NUCLEOTIDE SEQUENCE [LARGE SCALE GENOMIC DNA]</scope>
    <source>
        <strain evidence="2 3">NCTC11087</strain>
    </source>
</reference>
<dbReference type="EMBL" id="UHFX01000003">
    <property type="protein sequence ID" value="SUO04759.1"/>
    <property type="molecule type" value="Genomic_DNA"/>
</dbReference>
<sequence length="151" mass="17883">MKKMHKKCISYVIIHLLGSFNVLIRTSMYSHHQVNISIPRSMRECDVVCCLFRLNLKRNRKSFYSKSIFSICLKFNSVILETSKFIDKKSQSLKSLIYPIFVLATAYLAAIDSYDSIVYIICFLTDQKLYKIGYFLWISISLYHYFLHFFL</sequence>